<protein>
    <recommendedName>
        <fullName evidence="2">Predicted membrane protein YciQ-like C-terminal domain-containing protein</fullName>
    </recommendedName>
</protein>
<feature type="transmembrane region" description="Helical" evidence="1">
    <location>
        <begin position="12"/>
        <end position="30"/>
    </location>
</feature>
<evidence type="ECO:0000313" key="4">
    <source>
        <dbReference type="Proteomes" id="UP000070174"/>
    </source>
</evidence>
<feature type="domain" description="Predicted membrane protein YciQ-like C-terminal" evidence="2">
    <location>
        <begin position="62"/>
        <end position="232"/>
    </location>
</feature>
<keyword evidence="1" id="KW-0472">Membrane</keyword>
<feature type="transmembrane region" description="Helical" evidence="1">
    <location>
        <begin position="167"/>
        <end position="187"/>
    </location>
</feature>
<keyword evidence="1" id="KW-0812">Transmembrane</keyword>
<keyword evidence="1" id="KW-1133">Transmembrane helix</keyword>
<dbReference type="Pfam" id="PF20990">
    <property type="entry name" value="DUF2207_C"/>
    <property type="match status" value="1"/>
</dbReference>
<dbReference type="PATRIC" id="fig|54005.3.peg.1735"/>
<feature type="transmembrane region" description="Helical" evidence="1">
    <location>
        <begin position="193"/>
        <end position="213"/>
    </location>
</feature>
<dbReference type="InterPro" id="IPR048389">
    <property type="entry name" value="YciQ-like_C"/>
</dbReference>
<reference evidence="3 4" key="1">
    <citation type="submission" date="2016-01" db="EMBL/GenBank/DDBJ databases">
        <authorList>
            <person name="Oliw E.H."/>
        </authorList>
    </citation>
    <scope>NUCLEOTIDE SEQUENCE [LARGE SCALE GENOMIC DNA]</scope>
    <source>
        <strain evidence="3 4">CMW7756A</strain>
    </source>
</reference>
<dbReference type="EMBL" id="LRQE01000042">
    <property type="protein sequence ID" value="KXA28536.1"/>
    <property type="molecule type" value="Genomic_DNA"/>
</dbReference>
<gene>
    <name evidence="3" type="ORF">HMPREF3229_01774</name>
</gene>
<name>A0A133PJ05_9FIRM</name>
<evidence type="ECO:0000256" key="1">
    <source>
        <dbReference type="SAM" id="Phobius"/>
    </source>
</evidence>
<dbReference type="Proteomes" id="UP000070174">
    <property type="component" value="Unassembled WGS sequence"/>
</dbReference>
<comment type="caution">
    <text evidence="3">The sequence shown here is derived from an EMBL/GenBank/DDBJ whole genome shotgun (WGS) entry which is preliminary data.</text>
</comment>
<dbReference type="RefSeq" id="WP_060800706.1">
    <property type="nucleotide sequence ID" value="NZ_KQ957105.1"/>
</dbReference>
<evidence type="ECO:0000313" key="3">
    <source>
        <dbReference type="EMBL" id="KXA28536.1"/>
    </source>
</evidence>
<accession>A0A133PJ05</accession>
<proteinExistence type="predicted"/>
<organism evidence="3">
    <name type="scientific">Peptoniphilus harei</name>
    <dbReference type="NCBI Taxonomy" id="54005"/>
    <lineage>
        <taxon>Bacteria</taxon>
        <taxon>Bacillati</taxon>
        <taxon>Bacillota</taxon>
        <taxon>Tissierellia</taxon>
        <taxon>Tissierellales</taxon>
        <taxon>Peptoniphilaceae</taxon>
        <taxon>Peptoniphilus</taxon>
    </lineage>
</organism>
<sequence>MELKMNFSTTYFFIINVLIFVLSFFMFYLFNKKKTYDTDKDVDLNYYEKAYLYKGPNFIYNPIIAMILRAKAHGNIEMEKNIYTNKRGEDKVEYILKNLNSSRLDNGERKLFETLFSLGDGDPISTRQMDKLRRTEADNYNKKFNDFIYFLEDEMVKKKLFTIEKNTLKIFISFVIFSILFFVGVVTVYNERFFGIASIVFSLFFYASLIKFFSKMTELGNKKFRELEKVEEGLRAGRGLNEEDFLLALGFGLKYENVKSVCQKLDDKTYEIYLDEDFYKTFKTALVGDHLLVRN</sequence>
<dbReference type="AlphaFoldDB" id="A0A133PJ05"/>
<evidence type="ECO:0000259" key="2">
    <source>
        <dbReference type="Pfam" id="PF20990"/>
    </source>
</evidence>